<dbReference type="Pfam" id="PF00874">
    <property type="entry name" value="PRD"/>
    <property type="match status" value="2"/>
</dbReference>
<dbReference type="InterPro" id="IPR013011">
    <property type="entry name" value="PTS_EIIB_2"/>
</dbReference>
<dbReference type="InterPro" id="IPR013196">
    <property type="entry name" value="HTH_11"/>
</dbReference>
<evidence type="ECO:0000259" key="6">
    <source>
        <dbReference type="PROSITE" id="PS51094"/>
    </source>
</evidence>
<evidence type="ECO:0000256" key="2">
    <source>
        <dbReference type="ARBA" id="ARBA00022737"/>
    </source>
</evidence>
<dbReference type="InterPro" id="IPR036390">
    <property type="entry name" value="WH_DNA-bd_sf"/>
</dbReference>
<dbReference type="PROSITE" id="PS51094">
    <property type="entry name" value="PTS_EIIA_TYPE_2"/>
    <property type="match status" value="1"/>
</dbReference>
<dbReference type="Gene3D" id="1.10.10.10">
    <property type="entry name" value="Winged helix-like DNA-binding domain superfamily/Winged helix DNA-binding domain"/>
    <property type="match status" value="1"/>
</dbReference>
<feature type="domain" description="PTS EIIA type-2" evidence="6">
    <location>
        <begin position="502"/>
        <end position="639"/>
    </location>
</feature>
<dbReference type="Proteomes" id="UP000063781">
    <property type="component" value="Chromosome"/>
</dbReference>
<dbReference type="PANTHER" id="PTHR30185">
    <property type="entry name" value="CRYPTIC BETA-GLUCOSIDE BGL OPERON ANTITERMINATOR"/>
    <property type="match status" value="1"/>
</dbReference>
<dbReference type="InterPro" id="IPR016152">
    <property type="entry name" value="PTrfase/Anion_transptr"/>
</dbReference>
<dbReference type="PROSITE" id="PS51099">
    <property type="entry name" value="PTS_EIIB_TYPE_2"/>
    <property type="match status" value="1"/>
</dbReference>
<dbReference type="Gene3D" id="1.10.1790.10">
    <property type="entry name" value="PRD domain"/>
    <property type="match status" value="2"/>
</dbReference>
<dbReference type="STRING" id="1514105.AOC36_08310"/>
<reference evidence="9 10" key="1">
    <citation type="submission" date="2015-10" db="EMBL/GenBank/DDBJ databases">
        <title>Erysipelothrix larvae sp. LV19 isolated from the larval gut of the rhinoceros beetle, Trypoxylus dichotomus.</title>
        <authorList>
            <person name="Lim S."/>
            <person name="Kim B.-C."/>
        </authorList>
    </citation>
    <scope>NUCLEOTIDE SEQUENCE [LARGE SCALE GENOMIC DNA]</scope>
    <source>
        <strain evidence="9 10">LV19</strain>
    </source>
</reference>
<protein>
    <submittedName>
        <fullName evidence="9">Uncharacterized protein</fullName>
    </submittedName>
</protein>
<dbReference type="SUPFAM" id="SSF63520">
    <property type="entry name" value="PTS-regulatory domain, PRD"/>
    <property type="match status" value="2"/>
</dbReference>
<keyword evidence="1" id="KW-0808">Transferase</keyword>
<accession>A0A109UHE4</accession>
<sequence>MLQSREKKIIEILLDSQSPVRIIDLAVQLNVSKRTISNSINHLKTCLSEYGATLVSKQSLGIWLELQEDIDEFRSRIFNDVCIEEDDHNRWSTIAQNLLEINESRTIDDIAESFYLSNSAVYRELVKIEKFLEKYSIVLKRKPKLGIHVEGSETNIRIAKAELIKFRSGELITTSLLKDLTDYFPNTLLEPIIASVQTIQQNNDISLSYIAMKGLIIHLAITVNRVNKNKRVVLEMKDLEFLSMQKEWTIAQKLVQELNHNLDTSLDDEECGYITIHLMGANLSKTVEAPQSVKLIDIELYEKIEKIVGSLSDKINIPFIEDEYFMSVLFLHIKPMINRLKNGISLHNPFIGNIKEEHPLMFELSAEFSRKLSDQFNVEMNDDEVGYIAMHFGGAFERARKLEQRKLKVILVCASGIGTVMFLKAKLENLFPEFEIVGEVSSFKLNIEKHQIDYDLIISTIPLDIQGEPIAYISPILTERDISKINLRKSQVDNTRGSKLIPLLHESISVFDEKVQDQNDAISILSNIMFKQGFVDHEYRDSCLLREELSSTFIGNMVAIPHAYHGHVLNQGIGLLVSKKPFDWNGAKVQLVFALAIDLKSSQDFGDIANEIITLVNQVDVLDKLFQTKDLRSFKKFIK</sequence>
<dbReference type="SUPFAM" id="SSF46785">
    <property type="entry name" value="Winged helix' DNA-binding domain"/>
    <property type="match status" value="1"/>
</dbReference>
<dbReference type="EMBL" id="CP013213">
    <property type="protein sequence ID" value="AMC93988.1"/>
    <property type="molecule type" value="Genomic_DNA"/>
</dbReference>
<dbReference type="GO" id="GO:0006355">
    <property type="term" value="P:regulation of DNA-templated transcription"/>
    <property type="evidence" value="ECO:0007669"/>
    <property type="project" value="InterPro"/>
</dbReference>
<keyword evidence="3" id="KW-0805">Transcription regulation</keyword>
<dbReference type="Pfam" id="PF05043">
    <property type="entry name" value="Mga"/>
    <property type="match status" value="1"/>
</dbReference>
<dbReference type="GO" id="GO:0008982">
    <property type="term" value="F:protein-N(PI)-phosphohistidine-sugar phosphotransferase activity"/>
    <property type="evidence" value="ECO:0007669"/>
    <property type="project" value="InterPro"/>
</dbReference>
<dbReference type="InterPro" id="IPR003501">
    <property type="entry name" value="PTS_EIIB_2/3"/>
</dbReference>
<dbReference type="Pfam" id="PF00359">
    <property type="entry name" value="PTS_EIIA_2"/>
    <property type="match status" value="1"/>
</dbReference>
<dbReference type="RefSeq" id="WP_067633289.1">
    <property type="nucleotide sequence ID" value="NZ_CP013213.1"/>
</dbReference>
<evidence type="ECO:0000313" key="10">
    <source>
        <dbReference type="Proteomes" id="UP000063781"/>
    </source>
</evidence>
<dbReference type="Pfam" id="PF02302">
    <property type="entry name" value="PTS_IIB"/>
    <property type="match status" value="1"/>
</dbReference>
<keyword evidence="2" id="KW-0677">Repeat</keyword>
<dbReference type="PANTHER" id="PTHR30185:SF18">
    <property type="entry name" value="TRANSCRIPTIONAL REGULATOR MTLR"/>
    <property type="match status" value="1"/>
</dbReference>
<keyword evidence="5" id="KW-0804">Transcription</keyword>
<dbReference type="InterPro" id="IPR007737">
    <property type="entry name" value="Mga_HTH"/>
</dbReference>
<dbReference type="InterPro" id="IPR011608">
    <property type="entry name" value="PRD"/>
</dbReference>
<dbReference type="KEGG" id="erl:AOC36_08310"/>
<feature type="domain" description="PRD" evidence="8">
    <location>
        <begin position="295"/>
        <end position="402"/>
    </location>
</feature>
<dbReference type="CDD" id="cd00211">
    <property type="entry name" value="PTS_IIA_fru"/>
    <property type="match status" value="1"/>
</dbReference>
<dbReference type="OrthoDB" id="3175596at2"/>
<keyword evidence="4" id="KW-0010">Activator</keyword>
<dbReference type="InterPro" id="IPR036095">
    <property type="entry name" value="PTS_EIIB-like_sf"/>
</dbReference>
<dbReference type="SUPFAM" id="SSF55804">
    <property type="entry name" value="Phoshotransferase/anion transport protein"/>
    <property type="match status" value="1"/>
</dbReference>
<keyword evidence="10" id="KW-1185">Reference proteome</keyword>
<organism evidence="9 10">
    <name type="scientific">Erysipelothrix larvae</name>
    <dbReference type="NCBI Taxonomy" id="1514105"/>
    <lineage>
        <taxon>Bacteria</taxon>
        <taxon>Bacillati</taxon>
        <taxon>Bacillota</taxon>
        <taxon>Erysipelotrichia</taxon>
        <taxon>Erysipelotrichales</taxon>
        <taxon>Erysipelotrichaceae</taxon>
        <taxon>Erysipelothrix</taxon>
    </lineage>
</organism>
<evidence type="ECO:0000256" key="5">
    <source>
        <dbReference type="ARBA" id="ARBA00023163"/>
    </source>
</evidence>
<feature type="domain" description="PTS EIIB type-2" evidence="7">
    <location>
        <begin position="407"/>
        <end position="497"/>
    </location>
</feature>
<name>A0A109UHE4_9FIRM</name>
<evidence type="ECO:0000256" key="1">
    <source>
        <dbReference type="ARBA" id="ARBA00022679"/>
    </source>
</evidence>
<dbReference type="InterPro" id="IPR002178">
    <property type="entry name" value="PTS_EIIA_type-2_dom"/>
</dbReference>
<dbReference type="Gene3D" id="3.40.50.2300">
    <property type="match status" value="1"/>
</dbReference>
<dbReference type="Gene3D" id="3.40.930.10">
    <property type="entry name" value="Mannitol-specific EII, Chain A"/>
    <property type="match status" value="1"/>
</dbReference>
<dbReference type="PROSITE" id="PS00372">
    <property type="entry name" value="PTS_EIIA_TYPE_2_HIS"/>
    <property type="match status" value="1"/>
</dbReference>
<dbReference type="CDD" id="cd05568">
    <property type="entry name" value="PTS_IIB_bgl_like"/>
    <property type="match status" value="1"/>
</dbReference>
<evidence type="ECO:0000259" key="8">
    <source>
        <dbReference type="PROSITE" id="PS51372"/>
    </source>
</evidence>
<evidence type="ECO:0000256" key="4">
    <source>
        <dbReference type="ARBA" id="ARBA00023159"/>
    </source>
</evidence>
<dbReference type="InterPro" id="IPR050661">
    <property type="entry name" value="BglG_antiterminators"/>
</dbReference>
<gene>
    <name evidence="9" type="ORF">AOC36_08310</name>
</gene>
<feature type="domain" description="PRD" evidence="8">
    <location>
        <begin position="183"/>
        <end position="288"/>
    </location>
</feature>
<evidence type="ECO:0000313" key="9">
    <source>
        <dbReference type="EMBL" id="AMC93988.1"/>
    </source>
</evidence>
<dbReference type="AlphaFoldDB" id="A0A109UHE4"/>
<dbReference type="Pfam" id="PF08279">
    <property type="entry name" value="HTH_11"/>
    <property type="match status" value="1"/>
</dbReference>
<dbReference type="SUPFAM" id="SSF52794">
    <property type="entry name" value="PTS system IIB component-like"/>
    <property type="match status" value="1"/>
</dbReference>
<proteinExistence type="predicted"/>
<dbReference type="InterPro" id="IPR036634">
    <property type="entry name" value="PRD_sf"/>
</dbReference>
<dbReference type="InterPro" id="IPR036388">
    <property type="entry name" value="WH-like_DNA-bd_sf"/>
</dbReference>
<dbReference type="GO" id="GO:0009401">
    <property type="term" value="P:phosphoenolpyruvate-dependent sugar phosphotransferase system"/>
    <property type="evidence" value="ECO:0007669"/>
    <property type="project" value="InterPro"/>
</dbReference>
<dbReference type="PROSITE" id="PS51372">
    <property type="entry name" value="PRD_2"/>
    <property type="match status" value="2"/>
</dbReference>
<evidence type="ECO:0000259" key="7">
    <source>
        <dbReference type="PROSITE" id="PS51099"/>
    </source>
</evidence>
<evidence type="ECO:0000256" key="3">
    <source>
        <dbReference type="ARBA" id="ARBA00023015"/>
    </source>
</evidence>